<organism evidence="8 9">
    <name type="scientific">Roseibium litorale</name>
    <dbReference type="NCBI Taxonomy" id="2803841"/>
    <lineage>
        <taxon>Bacteria</taxon>
        <taxon>Pseudomonadati</taxon>
        <taxon>Pseudomonadota</taxon>
        <taxon>Alphaproteobacteria</taxon>
        <taxon>Hyphomicrobiales</taxon>
        <taxon>Stappiaceae</taxon>
        <taxon>Roseibium</taxon>
    </lineage>
</organism>
<dbReference type="SUPFAM" id="SSF58104">
    <property type="entry name" value="Methyl-accepting chemotaxis protein (MCP) signaling domain"/>
    <property type="match status" value="1"/>
</dbReference>
<evidence type="ECO:0000256" key="1">
    <source>
        <dbReference type="ARBA" id="ARBA00004429"/>
    </source>
</evidence>
<keyword evidence="2" id="KW-1003">Cell membrane</keyword>
<dbReference type="SMART" id="SM00283">
    <property type="entry name" value="MA"/>
    <property type="match status" value="1"/>
</dbReference>
<feature type="domain" description="Methyl-accepting transducer" evidence="6">
    <location>
        <begin position="186"/>
        <end position="418"/>
    </location>
</feature>
<keyword evidence="2" id="KW-0472">Membrane</keyword>
<evidence type="ECO:0000256" key="5">
    <source>
        <dbReference type="PROSITE-ProRule" id="PRU00284"/>
    </source>
</evidence>
<dbReference type="InterPro" id="IPR044398">
    <property type="entry name" value="Globin-sensor_dom"/>
</dbReference>
<dbReference type="InterPro" id="IPR004089">
    <property type="entry name" value="MCPsignal_dom"/>
</dbReference>
<dbReference type="SUPFAM" id="SSF46458">
    <property type="entry name" value="Globin-like"/>
    <property type="match status" value="1"/>
</dbReference>
<accession>A0ABR9CJH3</accession>
<keyword evidence="9" id="KW-1185">Reference proteome</keyword>
<dbReference type="Proteomes" id="UP000632063">
    <property type="component" value="Unassembled WGS sequence"/>
</dbReference>
<comment type="subcellular location">
    <subcellularLocation>
        <location evidence="1">Cell inner membrane</location>
        <topology evidence="1">Multi-pass membrane protein</topology>
    </subcellularLocation>
</comment>
<evidence type="ECO:0000256" key="2">
    <source>
        <dbReference type="ARBA" id="ARBA00022519"/>
    </source>
</evidence>
<proteinExistence type="inferred from homology"/>
<dbReference type="Pfam" id="PF11563">
    <property type="entry name" value="Protoglobin"/>
    <property type="match status" value="1"/>
</dbReference>
<protein>
    <submittedName>
        <fullName evidence="8">Globin-coupled sensor protein</fullName>
    </submittedName>
</protein>
<reference evidence="8 9" key="2">
    <citation type="journal article" date="2021" name="Int. J. Syst. Evol. Microbiol.">
        <title>Roseibium litorale sp. nov., isolated from a tidal flat sediment and proposal for the reclassification of Labrenzia polysiphoniae as Roseibium polysiphoniae comb. nov.</title>
        <authorList>
            <person name="Liu Y."/>
            <person name="Pei T."/>
            <person name="Du J."/>
            <person name="Chao M."/>
            <person name="Deng M.R."/>
            <person name="Zhu H."/>
        </authorList>
    </citation>
    <scope>NUCLEOTIDE SEQUENCE [LARGE SCALE GENOMIC DNA]</scope>
    <source>
        <strain evidence="8 9">4C16A</strain>
    </source>
</reference>
<dbReference type="PROSITE" id="PS50192">
    <property type="entry name" value="T_SNARE"/>
    <property type="match status" value="1"/>
</dbReference>
<dbReference type="PRINTS" id="PR00260">
    <property type="entry name" value="CHEMTRNSDUCR"/>
</dbReference>
<dbReference type="Gene3D" id="1.10.287.950">
    <property type="entry name" value="Methyl-accepting chemotaxis protein"/>
    <property type="match status" value="1"/>
</dbReference>
<comment type="similarity">
    <text evidence="4">Belongs to the methyl-accepting chemotaxis (MCP) protein family.</text>
</comment>
<comment type="caution">
    <text evidence="8">The sequence shown here is derived from an EMBL/GenBank/DDBJ whole genome shotgun (WGS) entry which is preliminary data.</text>
</comment>
<dbReference type="InterPro" id="IPR000727">
    <property type="entry name" value="T_SNARE_dom"/>
</dbReference>
<dbReference type="RefSeq" id="WP_192146152.1">
    <property type="nucleotide sequence ID" value="NZ_JACYXI010000001.1"/>
</dbReference>
<evidence type="ECO:0000259" key="7">
    <source>
        <dbReference type="PROSITE" id="PS50192"/>
    </source>
</evidence>
<keyword evidence="2" id="KW-0997">Cell inner membrane</keyword>
<reference evidence="9" key="1">
    <citation type="submission" date="2020-09" db="EMBL/GenBank/DDBJ databases">
        <title>The genome sequence of strain Labrenzia suaedae 4C16A.</title>
        <authorList>
            <person name="Liu Y."/>
        </authorList>
    </citation>
    <scope>NUCLEOTIDE SEQUENCE [LARGE SCALE GENOMIC DNA]</scope>
    <source>
        <strain evidence="9">4C16A</strain>
    </source>
</reference>
<dbReference type="PANTHER" id="PTHR32089">
    <property type="entry name" value="METHYL-ACCEPTING CHEMOTAXIS PROTEIN MCPB"/>
    <property type="match status" value="1"/>
</dbReference>
<sequence length="442" mass="47364">MTSEIEARKHFFGVSQEDLATAKSGWQAVKEQLPGILKDFYAHVRTVPHLAALIGNQEERLIAAQSRHWDGLFTSGLGQEYLESAKRIGLAHVRIDLDPTWYIGGYSFVQTRLASYFLKKYRFSPAKAENVLRSMNKLIMIDMDLAISTYHDKMILDAENREAGIKAAIETFDGVMKSALETVGEASNALETTSGNLGNAAAAISGRMQNMDTQCQDTAASVSSSAAATEEMTSSIEEIGRQASESSVIARQAVDGAAKTNQSVQQLAAAAEMVGSVISLISDIAAQTNLLALNATIEAARAGEMGKGFAVVAAEVKELASQTTRATEEITDQIASIQQATNQAAADISFITQTIGKVSEIATSIASAVEEQTAATTEISHNVQTAANNTEGFVSEIVLVRESVSETERSAGQIASMSGNLKEQAHRLDREAREFFSKVLSV</sequence>
<dbReference type="Gene3D" id="1.10.490.10">
    <property type="entry name" value="Globins"/>
    <property type="match status" value="1"/>
</dbReference>
<evidence type="ECO:0000256" key="3">
    <source>
        <dbReference type="ARBA" id="ARBA00023224"/>
    </source>
</evidence>
<dbReference type="Pfam" id="PF00015">
    <property type="entry name" value="MCPsignal"/>
    <property type="match status" value="1"/>
</dbReference>
<evidence type="ECO:0000313" key="9">
    <source>
        <dbReference type="Proteomes" id="UP000632063"/>
    </source>
</evidence>
<dbReference type="PANTHER" id="PTHR32089:SF112">
    <property type="entry name" value="LYSOZYME-LIKE PROTEIN-RELATED"/>
    <property type="match status" value="1"/>
</dbReference>
<evidence type="ECO:0000256" key="4">
    <source>
        <dbReference type="ARBA" id="ARBA00029447"/>
    </source>
</evidence>
<dbReference type="CDD" id="cd01068">
    <property type="entry name" value="globin_sensor"/>
    <property type="match status" value="1"/>
</dbReference>
<name>A0ABR9CJH3_9HYPH</name>
<gene>
    <name evidence="8" type="ORF">IG616_02780</name>
</gene>
<dbReference type="EMBL" id="JACYXI010000001">
    <property type="protein sequence ID" value="MBD8890457.1"/>
    <property type="molecule type" value="Genomic_DNA"/>
</dbReference>
<dbReference type="InterPro" id="IPR004090">
    <property type="entry name" value="Chemotax_Me-accpt_rcpt"/>
</dbReference>
<dbReference type="PROSITE" id="PS50111">
    <property type="entry name" value="CHEMOTAXIS_TRANSDUC_2"/>
    <property type="match status" value="1"/>
</dbReference>
<dbReference type="InterPro" id="IPR012292">
    <property type="entry name" value="Globin/Proto"/>
</dbReference>
<dbReference type="InterPro" id="IPR039379">
    <property type="entry name" value="Protoglobin_sensor_dom"/>
</dbReference>
<feature type="domain" description="T-SNARE coiled-coil homology" evidence="7">
    <location>
        <begin position="338"/>
        <end position="400"/>
    </location>
</feature>
<dbReference type="InterPro" id="IPR009050">
    <property type="entry name" value="Globin-like_sf"/>
</dbReference>
<evidence type="ECO:0000313" key="8">
    <source>
        <dbReference type="EMBL" id="MBD8890457.1"/>
    </source>
</evidence>
<keyword evidence="3 5" id="KW-0807">Transducer</keyword>
<evidence type="ECO:0000259" key="6">
    <source>
        <dbReference type="PROSITE" id="PS50111"/>
    </source>
</evidence>